<evidence type="ECO:0000313" key="3">
    <source>
        <dbReference type="EMBL" id="KUL43507.1"/>
    </source>
</evidence>
<gene>
    <name evidence="3" type="ORF">ADL12_07935</name>
</gene>
<feature type="region of interest" description="Disordered" evidence="1">
    <location>
        <begin position="1"/>
        <end position="65"/>
    </location>
</feature>
<keyword evidence="2" id="KW-1133">Transmembrane helix</keyword>
<protein>
    <submittedName>
        <fullName evidence="3">Uncharacterized protein</fullName>
    </submittedName>
</protein>
<organism evidence="3 4">
    <name type="scientific">Streptomyces regalis</name>
    <dbReference type="NCBI Taxonomy" id="68262"/>
    <lineage>
        <taxon>Bacteria</taxon>
        <taxon>Bacillati</taxon>
        <taxon>Actinomycetota</taxon>
        <taxon>Actinomycetes</taxon>
        <taxon>Kitasatosporales</taxon>
        <taxon>Streptomycetaceae</taxon>
        <taxon>Streptomyces</taxon>
    </lineage>
</organism>
<keyword evidence="2" id="KW-0812">Transmembrane</keyword>
<dbReference type="OrthoDB" id="4217684at2"/>
<reference evidence="4" key="1">
    <citation type="submission" date="2015-10" db="EMBL/GenBank/DDBJ databases">
        <authorList>
            <person name="Ju K.-S."/>
            <person name="Doroghazi J.R."/>
            <person name="Metcalf W.W."/>
        </authorList>
    </citation>
    <scope>NUCLEOTIDE SEQUENCE [LARGE SCALE GENOMIC DNA]</scope>
    <source>
        <strain evidence="4">NRRL 3151</strain>
    </source>
</reference>
<accession>A0A0X3VGK1</accession>
<feature type="transmembrane region" description="Helical" evidence="2">
    <location>
        <begin position="275"/>
        <end position="292"/>
    </location>
</feature>
<dbReference type="Proteomes" id="UP000053923">
    <property type="component" value="Unassembled WGS sequence"/>
</dbReference>
<evidence type="ECO:0000256" key="1">
    <source>
        <dbReference type="SAM" id="MobiDB-lite"/>
    </source>
</evidence>
<feature type="transmembrane region" description="Helical" evidence="2">
    <location>
        <begin position="209"/>
        <end position="228"/>
    </location>
</feature>
<name>A0A0X3VGK1_9ACTN</name>
<feature type="transmembrane region" description="Helical" evidence="2">
    <location>
        <begin position="162"/>
        <end position="188"/>
    </location>
</feature>
<evidence type="ECO:0000313" key="4">
    <source>
        <dbReference type="Proteomes" id="UP000053923"/>
    </source>
</evidence>
<sequence>MATGGWGPGPGSGPPGGQGPGGQGPGGQGWGAPYGPTPGAPYGPPAPNADPYPNQNPHPNPYPYPYPNPYPYGPPPAPPVPARRRRSRLWFFSAPYLAAAVIRSAHRVATRLFVQEGDGRIEDRTVDRVQVARTVLGAVATLALLLVYGVEKDRWEDAATNGIGNAIIAPVLLICAGPLVMLGFILYVPPHLRPQLRSRLRAPLKAVGWYLLTVVALGGIIYGASLAAQNDMRGWQGVLVGLVALVAIVWGLPFFFLASLYSARSAFNSAHVHPMLPPVVTVALVWVLAVFNLIDSGMPQGPPVVQFCSLLGGPLSVTAVSLWEMRRMRTRFGVTVCGTATAPGLR</sequence>
<keyword evidence="4" id="KW-1185">Reference proteome</keyword>
<feature type="transmembrane region" description="Helical" evidence="2">
    <location>
        <begin position="304"/>
        <end position="323"/>
    </location>
</feature>
<proteinExistence type="predicted"/>
<evidence type="ECO:0000256" key="2">
    <source>
        <dbReference type="SAM" id="Phobius"/>
    </source>
</evidence>
<dbReference type="EMBL" id="LLZG01000036">
    <property type="protein sequence ID" value="KUL43507.1"/>
    <property type="molecule type" value="Genomic_DNA"/>
</dbReference>
<comment type="caution">
    <text evidence="3">The sequence shown here is derived from an EMBL/GenBank/DDBJ whole genome shotgun (WGS) entry which is preliminary data.</text>
</comment>
<keyword evidence="2" id="KW-0472">Membrane</keyword>
<dbReference type="RefSeq" id="WP_062699994.1">
    <property type="nucleotide sequence ID" value="NZ_LLZG01000036.1"/>
</dbReference>
<feature type="compositionally biased region" description="Gly residues" evidence="1">
    <location>
        <begin position="1"/>
        <end position="32"/>
    </location>
</feature>
<feature type="compositionally biased region" description="Pro residues" evidence="1">
    <location>
        <begin position="35"/>
        <end position="65"/>
    </location>
</feature>
<feature type="transmembrane region" description="Helical" evidence="2">
    <location>
        <begin position="234"/>
        <end position="263"/>
    </location>
</feature>
<feature type="transmembrane region" description="Helical" evidence="2">
    <location>
        <begin position="131"/>
        <end position="150"/>
    </location>
</feature>
<dbReference type="AlphaFoldDB" id="A0A0X3VGK1"/>